<sequence>MTSNRQYDLVLLGPTGYTGRFCAEHIVQNLPTSLKWAIAGRSAQKMEPIAQELKALNPDRADPDVLVVQLNSTELNELAQKTRLVINCVGPYHLYSTPVVEACASNGTHYVDATGETPWIKLIIDKYHETAKANGAIMIPSTGVESAPADILAWSLVKRVREDLSAPTRQINSTIKEMKFVTPIHKRNTYLTHSTRSSGPSGGTLSTILSIFDWLPMSELSKSMQPFTLAASPPPKNIPGESILEKLLGARSIRDLGTVTTSPSAIADITVVHRSSSLMPELYGQNFFFRQFLSVRNVLIGVAVHIGFLVGLSLLALPPVRWLVRKLIFAPGAGPRREDSVNDRLEYHAIATSDSTPPQRVFGKITYHGGMYPFTGLLLAEAAMVILSEEEKIKKVSRGGIVTPATLGQDFVDRLDKVGCNIETKIFQY</sequence>
<proteinExistence type="inferred from homology"/>
<dbReference type="EMBL" id="JAPQKL010000008">
    <property type="protein sequence ID" value="KAJ5120712.1"/>
    <property type="molecule type" value="Genomic_DNA"/>
</dbReference>
<feature type="domain" description="Saccharopine dehydrogenase NADP binding" evidence="3">
    <location>
        <begin position="10"/>
        <end position="138"/>
    </location>
</feature>
<evidence type="ECO:0000313" key="4">
    <source>
        <dbReference type="EMBL" id="KAJ5120712.1"/>
    </source>
</evidence>
<keyword evidence="2" id="KW-1133">Transmembrane helix</keyword>
<dbReference type="AlphaFoldDB" id="A0A9W9KUS4"/>
<dbReference type="PANTHER" id="PTHR12286:SF5">
    <property type="entry name" value="SACCHAROPINE DEHYDROGENASE-LIKE OXIDOREDUCTASE"/>
    <property type="match status" value="1"/>
</dbReference>
<dbReference type="GO" id="GO:0005739">
    <property type="term" value="C:mitochondrion"/>
    <property type="evidence" value="ECO:0007669"/>
    <property type="project" value="TreeGrafter"/>
</dbReference>
<organism evidence="4 5">
    <name type="scientific">Penicillium bovifimosum</name>
    <dbReference type="NCBI Taxonomy" id="126998"/>
    <lineage>
        <taxon>Eukaryota</taxon>
        <taxon>Fungi</taxon>
        <taxon>Dikarya</taxon>
        <taxon>Ascomycota</taxon>
        <taxon>Pezizomycotina</taxon>
        <taxon>Eurotiomycetes</taxon>
        <taxon>Eurotiomycetidae</taxon>
        <taxon>Eurotiales</taxon>
        <taxon>Aspergillaceae</taxon>
        <taxon>Penicillium</taxon>
    </lineage>
</organism>
<keyword evidence="2" id="KW-0812">Transmembrane</keyword>
<gene>
    <name evidence="4" type="ORF">N7515_010100</name>
</gene>
<dbReference type="InterPro" id="IPR005097">
    <property type="entry name" value="Sacchrp_dh_NADP-bd"/>
</dbReference>
<dbReference type="SUPFAM" id="SSF51735">
    <property type="entry name" value="NAD(P)-binding Rossmann-fold domains"/>
    <property type="match status" value="1"/>
</dbReference>
<dbReference type="OrthoDB" id="10268090at2759"/>
<reference evidence="4" key="1">
    <citation type="submission" date="2022-11" db="EMBL/GenBank/DDBJ databases">
        <authorList>
            <person name="Petersen C."/>
        </authorList>
    </citation>
    <scope>NUCLEOTIDE SEQUENCE</scope>
    <source>
        <strain evidence="4">IBT 22155</strain>
    </source>
</reference>
<keyword evidence="5" id="KW-1185">Reference proteome</keyword>
<dbReference type="GO" id="GO:0005886">
    <property type="term" value="C:plasma membrane"/>
    <property type="evidence" value="ECO:0007669"/>
    <property type="project" value="TreeGrafter"/>
</dbReference>
<dbReference type="PANTHER" id="PTHR12286">
    <property type="entry name" value="SACCHAROPINE DEHYDROGENASE-LIKE OXIDOREDUCTASE"/>
    <property type="match status" value="1"/>
</dbReference>
<dbReference type="GO" id="GO:0009247">
    <property type="term" value="P:glycolipid biosynthetic process"/>
    <property type="evidence" value="ECO:0007669"/>
    <property type="project" value="TreeGrafter"/>
</dbReference>
<evidence type="ECO:0000256" key="2">
    <source>
        <dbReference type="SAM" id="Phobius"/>
    </source>
</evidence>
<evidence type="ECO:0000256" key="1">
    <source>
        <dbReference type="ARBA" id="ARBA00038048"/>
    </source>
</evidence>
<reference evidence="4" key="2">
    <citation type="journal article" date="2023" name="IMA Fungus">
        <title>Comparative genomic study of the Penicillium genus elucidates a diverse pangenome and 15 lateral gene transfer events.</title>
        <authorList>
            <person name="Petersen C."/>
            <person name="Sorensen T."/>
            <person name="Nielsen M.R."/>
            <person name="Sondergaard T.E."/>
            <person name="Sorensen J.L."/>
            <person name="Fitzpatrick D.A."/>
            <person name="Frisvad J.C."/>
            <person name="Nielsen K.L."/>
        </authorList>
    </citation>
    <scope>NUCLEOTIDE SEQUENCE</scope>
    <source>
        <strain evidence="4">IBT 22155</strain>
    </source>
</reference>
<comment type="similarity">
    <text evidence="1">Belongs to the saccharopine dehydrogenase family.</text>
</comment>
<dbReference type="Gene3D" id="3.40.50.720">
    <property type="entry name" value="NAD(P)-binding Rossmann-like Domain"/>
    <property type="match status" value="1"/>
</dbReference>
<dbReference type="InterPro" id="IPR036291">
    <property type="entry name" value="NAD(P)-bd_dom_sf"/>
</dbReference>
<name>A0A9W9KUS4_9EURO</name>
<dbReference type="Pfam" id="PF03435">
    <property type="entry name" value="Sacchrp_dh_NADP"/>
    <property type="match status" value="1"/>
</dbReference>
<dbReference type="GO" id="GO:0005811">
    <property type="term" value="C:lipid droplet"/>
    <property type="evidence" value="ECO:0007669"/>
    <property type="project" value="TreeGrafter"/>
</dbReference>
<dbReference type="RefSeq" id="XP_056517216.1">
    <property type="nucleotide sequence ID" value="XM_056670843.1"/>
</dbReference>
<protein>
    <submittedName>
        <fullName evidence="4">Saccharopine dehydrogenase / Homospermidine synthase</fullName>
    </submittedName>
</protein>
<comment type="caution">
    <text evidence="4">The sequence shown here is derived from an EMBL/GenBank/DDBJ whole genome shotgun (WGS) entry which is preliminary data.</text>
</comment>
<feature type="transmembrane region" description="Helical" evidence="2">
    <location>
        <begin position="298"/>
        <end position="317"/>
    </location>
</feature>
<dbReference type="InterPro" id="IPR051276">
    <property type="entry name" value="Saccharopine_DH-like_oxidrdct"/>
</dbReference>
<evidence type="ECO:0000259" key="3">
    <source>
        <dbReference type="Pfam" id="PF03435"/>
    </source>
</evidence>
<evidence type="ECO:0000313" key="5">
    <source>
        <dbReference type="Proteomes" id="UP001149079"/>
    </source>
</evidence>
<accession>A0A9W9KUS4</accession>
<dbReference type="Proteomes" id="UP001149079">
    <property type="component" value="Unassembled WGS sequence"/>
</dbReference>
<dbReference type="GeneID" id="81410014"/>
<keyword evidence="2" id="KW-0472">Membrane</keyword>